<dbReference type="EMBL" id="JARJCN010000021">
    <property type="protein sequence ID" value="KAJ7090879.1"/>
    <property type="molecule type" value="Genomic_DNA"/>
</dbReference>
<sequence>MSTLLQLPPEICAVICEDVEQADLLALCRISRLFRDQAQRLIYRTVDLRKSGQRGFDSWCLAVTKHPQLAQRVHTLSLRLAGDISLSSDAAKLARVLGRCLNLKELHIYANSTDRMYEPVLLSIQGWIITKCPFKLTKFTNGYFRNSFISQFWTAQPEIRVLSLPICDDRFPCYDDQLPHLVALEVGSPSALPVDRALQRVQLRLRRSGERLERLSALNRYAPTLTTLNLVQMDFTDRMTYTTLEVFRQVAQAVPALRHFGIAEVGEKPIAIFEEEFSVSDAMIKFTHLETFVFYSKSIVAFRDLVNHRYALDNEQGLLGLGMDIMANCPTLRRAVVGARKYDQPFTDNRWNPNYSDLVWTLTRSTAGGEIEADRHTDDAPL</sequence>
<dbReference type="Proteomes" id="UP001222325">
    <property type="component" value="Unassembled WGS sequence"/>
</dbReference>
<comment type="caution">
    <text evidence="1">The sequence shown here is derived from an EMBL/GenBank/DDBJ whole genome shotgun (WGS) entry which is preliminary data.</text>
</comment>
<keyword evidence="2" id="KW-1185">Reference proteome</keyword>
<reference evidence="1" key="1">
    <citation type="submission" date="2023-03" db="EMBL/GenBank/DDBJ databases">
        <title>Massive genome expansion in bonnet fungi (Mycena s.s.) driven by repeated elements and novel gene families across ecological guilds.</title>
        <authorList>
            <consortium name="Lawrence Berkeley National Laboratory"/>
            <person name="Harder C.B."/>
            <person name="Miyauchi S."/>
            <person name="Viragh M."/>
            <person name="Kuo A."/>
            <person name="Thoen E."/>
            <person name="Andreopoulos B."/>
            <person name="Lu D."/>
            <person name="Skrede I."/>
            <person name="Drula E."/>
            <person name="Henrissat B."/>
            <person name="Morin E."/>
            <person name="Kohler A."/>
            <person name="Barry K."/>
            <person name="LaButti K."/>
            <person name="Morin E."/>
            <person name="Salamov A."/>
            <person name="Lipzen A."/>
            <person name="Mereny Z."/>
            <person name="Hegedus B."/>
            <person name="Baldrian P."/>
            <person name="Stursova M."/>
            <person name="Weitz H."/>
            <person name="Taylor A."/>
            <person name="Grigoriev I.V."/>
            <person name="Nagy L.G."/>
            <person name="Martin F."/>
            <person name="Kauserud H."/>
        </authorList>
    </citation>
    <scope>NUCLEOTIDE SEQUENCE</scope>
    <source>
        <strain evidence="1">CBHHK173m</strain>
    </source>
</reference>
<evidence type="ECO:0000313" key="1">
    <source>
        <dbReference type="EMBL" id="KAJ7090879.1"/>
    </source>
</evidence>
<protein>
    <recommendedName>
        <fullName evidence="3">F-box domain-containing protein</fullName>
    </recommendedName>
</protein>
<dbReference type="AlphaFoldDB" id="A0AAD6U6A4"/>
<gene>
    <name evidence="1" type="ORF">B0H15DRAFT_948633</name>
</gene>
<organism evidence="1 2">
    <name type="scientific">Mycena belliarum</name>
    <dbReference type="NCBI Taxonomy" id="1033014"/>
    <lineage>
        <taxon>Eukaryota</taxon>
        <taxon>Fungi</taxon>
        <taxon>Dikarya</taxon>
        <taxon>Basidiomycota</taxon>
        <taxon>Agaricomycotina</taxon>
        <taxon>Agaricomycetes</taxon>
        <taxon>Agaricomycetidae</taxon>
        <taxon>Agaricales</taxon>
        <taxon>Marasmiineae</taxon>
        <taxon>Mycenaceae</taxon>
        <taxon>Mycena</taxon>
    </lineage>
</organism>
<proteinExistence type="predicted"/>
<evidence type="ECO:0008006" key="3">
    <source>
        <dbReference type="Google" id="ProtNLM"/>
    </source>
</evidence>
<evidence type="ECO:0000313" key="2">
    <source>
        <dbReference type="Proteomes" id="UP001222325"/>
    </source>
</evidence>
<accession>A0AAD6U6A4</accession>
<name>A0AAD6U6A4_9AGAR</name>